<name>A0A6G1CUW3_9ORYZ</name>
<organism evidence="1 2">
    <name type="scientific">Oryza meyeriana var. granulata</name>
    <dbReference type="NCBI Taxonomy" id="110450"/>
    <lineage>
        <taxon>Eukaryota</taxon>
        <taxon>Viridiplantae</taxon>
        <taxon>Streptophyta</taxon>
        <taxon>Embryophyta</taxon>
        <taxon>Tracheophyta</taxon>
        <taxon>Spermatophyta</taxon>
        <taxon>Magnoliopsida</taxon>
        <taxon>Liliopsida</taxon>
        <taxon>Poales</taxon>
        <taxon>Poaceae</taxon>
        <taxon>BOP clade</taxon>
        <taxon>Oryzoideae</taxon>
        <taxon>Oryzeae</taxon>
        <taxon>Oryzinae</taxon>
        <taxon>Oryza</taxon>
        <taxon>Oryza meyeriana</taxon>
    </lineage>
</organism>
<sequence>MSCRATTNALYLGSRQSYYRLELDHRLPQMCLQGSTHRCKVCKEILHSRVLAIPDLLLQFYHRSWHVGRTLARHSASVAAQRCLRLSASFFNSHDRPLLFTVKRIL</sequence>
<proteinExistence type="predicted"/>
<gene>
    <name evidence="1" type="ORF">E2562_026791</name>
</gene>
<protein>
    <submittedName>
        <fullName evidence="1">Uncharacterized protein</fullName>
    </submittedName>
</protein>
<dbReference type="EMBL" id="SPHZ02000008">
    <property type="protein sequence ID" value="KAF0903353.1"/>
    <property type="molecule type" value="Genomic_DNA"/>
</dbReference>
<evidence type="ECO:0000313" key="1">
    <source>
        <dbReference type="EMBL" id="KAF0903353.1"/>
    </source>
</evidence>
<dbReference type="AlphaFoldDB" id="A0A6G1CUW3"/>
<keyword evidence="2" id="KW-1185">Reference proteome</keyword>
<evidence type="ECO:0000313" key="2">
    <source>
        <dbReference type="Proteomes" id="UP000479710"/>
    </source>
</evidence>
<dbReference type="Proteomes" id="UP000479710">
    <property type="component" value="Unassembled WGS sequence"/>
</dbReference>
<accession>A0A6G1CUW3</accession>
<reference evidence="1 2" key="1">
    <citation type="submission" date="2019-11" db="EMBL/GenBank/DDBJ databases">
        <title>Whole genome sequence of Oryza granulata.</title>
        <authorList>
            <person name="Li W."/>
        </authorList>
    </citation>
    <scope>NUCLEOTIDE SEQUENCE [LARGE SCALE GENOMIC DNA]</scope>
    <source>
        <strain evidence="2">cv. Menghai</strain>
        <tissue evidence="1">Leaf</tissue>
    </source>
</reference>
<comment type="caution">
    <text evidence="1">The sequence shown here is derived from an EMBL/GenBank/DDBJ whole genome shotgun (WGS) entry which is preliminary data.</text>
</comment>